<keyword evidence="2" id="KW-1185">Reference proteome</keyword>
<reference evidence="1 2" key="1">
    <citation type="journal article" date="2017" name="Int J Environ Stud">
        <title>Does the Miocene-Pliocene relict legume Oxytropis triphylla form nitrogen-fixing nodules with a combination of bacterial strains?</title>
        <authorList>
            <person name="Safronova V."/>
            <person name="Belimov A."/>
            <person name="Sazanova A."/>
            <person name="Kuznetsova I."/>
            <person name="Popova J."/>
            <person name="Andronov E."/>
            <person name="Verkhozina A."/>
            <person name="Tikhonovich I."/>
        </authorList>
    </citation>
    <scope>NUCLEOTIDE SEQUENCE [LARGE SCALE GENOMIC DNA]</scope>
    <source>
        <strain evidence="1 2">Tri-38</strain>
    </source>
</reference>
<dbReference type="AlphaFoldDB" id="A0A2N9VXD9"/>
<protein>
    <submittedName>
        <fullName evidence="1">GlcG protein</fullName>
    </submittedName>
</protein>
<proteinExistence type="predicted"/>
<dbReference type="InterPro" id="IPR052517">
    <property type="entry name" value="GlcG_carb_metab_protein"/>
</dbReference>
<dbReference type="EMBL" id="MZMT01000035">
    <property type="protein sequence ID" value="PIO44157.1"/>
    <property type="molecule type" value="Genomic_DNA"/>
</dbReference>
<dbReference type="PANTHER" id="PTHR34309:SF10">
    <property type="entry name" value="SLR1406 PROTEIN"/>
    <property type="match status" value="1"/>
</dbReference>
<dbReference type="PANTHER" id="PTHR34309">
    <property type="entry name" value="SLR1406 PROTEIN"/>
    <property type="match status" value="1"/>
</dbReference>
<organism evidence="1 2">
    <name type="scientific">Phyllobacterium zundukense</name>
    <dbReference type="NCBI Taxonomy" id="1867719"/>
    <lineage>
        <taxon>Bacteria</taxon>
        <taxon>Pseudomonadati</taxon>
        <taxon>Pseudomonadota</taxon>
        <taxon>Alphaproteobacteria</taxon>
        <taxon>Hyphomicrobiales</taxon>
        <taxon>Phyllobacteriaceae</taxon>
        <taxon>Phyllobacterium</taxon>
    </lineage>
</organism>
<dbReference type="OrthoDB" id="9815788at2"/>
<dbReference type="RefSeq" id="WP_100000957.1">
    <property type="nucleotide sequence ID" value="NZ_CP017940.1"/>
</dbReference>
<sequence length="145" mass="14457">MAQITLSKANTIIKAALAKGTELGLRPLSVAVLDAGGHLKAFQKQDGASMLRFEIAFGKAFGALAIGAGSRTVEKFAKERPHFVEGLVAASGGHVIAVAGGVLVKNAKGEILGAVGITGDTSDNDEVAAIAGIEAAGFVGDGGQS</sequence>
<dbReference type="Gene3D" id="3.30.450.150">
    <property type="entry name" value="Haem-degrading domain"/>
    <property type="match status" value="1"/>
</dbReference>
<dbReference type="InterPro" id="IPR005624">
    <property type="entry name" value="PduO/GlcC-like"/>
</dbReference>
<accession>A0A2N9VXD9</accession>
<dbReference type="SUPFAM" id="SSF143744">
    <property type="entry name" value="GlcG-like"/>
    <property type="match status" value="1"/>
</dbReference>
<dbReference type="KEGG" id="pht:BLM14_00775"/>
<name>A0A2N9VXD9_9HYPH</name>
<dbReference type="Proteomes" id="UP000232163">
    <property type="component" value="Unassembled WGS sequence"/>
</dbReference>
<evidence type="ECO:0000313" key="2">
    <source>
        <dbReference type="Proteomes" id="UP000232163"/>
    </source>
</evidence>
<comment type="caution">
    <text evidence="1">The sequence shown here is derived from an EMBL/GenBank/DDBJ whole genome shotgun (WGS) entry which is preliminary data.</text>
</comment>
<dbReference type="Pfam" id="PF03928">
    <property type="entry name" value="HbpS-like"/>
    <property type="match status" value="1"/>
</dbReference>
<gene>
    <name evidence="1" type="ORF">B5P45_16250</name>
</gene>
<evidence type="ECO:0000313" key="1">
    <source>
        <dbReference type="EMBL" id="PIO44157.1"/>
    </source>
</evidence>
<dbReference type="InterPro" id="IPR038084">
    <property type="entry name" value="PduO/GlcC-like_sf"/>
</dbReference>